<keyword evidence="6" id="KW-0378">Hydrolase</keyword>
<dbReference type="Pfam" id="PF13359">
    <property type="entry name" value="DDE_Tnp_4"/>
    <property type="match status" value="1"/>
</dbReference>
<comment type="caution">
    <text evidence="9">The sequence shown here is derived from an EMBL/GenBank/DDBJ whole genome shotgun (WGS) entry which is preliminary data.</text>
</comment>
<dbReference type="InterPro" id="IPR045249">
    <property type="entry name" value="HARBI1-like"/>
</dbReference>
<organism evidence="9 10">
    <name type="scientific">Thalassiosira oceanica</name>
    <name type="common">Marine diatom</name>
    <dbReference type="NCBI Taxonomy" id="159749"/>
    <lineage>
        <taxon>Eukaryota</taxon>
        <taxon>Sar</taxon>
        <taxon>Stramenopiles</taxon>
        <taxon>Ochrophyta</taxon>
        <taxon>Bacillariophyta</taxon>
        <taxon>Coscinodiscophyceae</taxon>
        <taxon>Thalassiosirophycidae</taxon>
        <taxon>Thalassiosirales</taxon>
        <taxon>Thalassiosiraceae</taxon>
        <taxon>Thalassiosira</taxon>
    </lineage>
</organism>
<keyword evidence="10" id="KW-1185">Reference proteome</keyword>
<reference evidence="9 10" key="1">
    <citation type="journal article" date="2012" name="Genome Biol.">
        <title>Genome and low-iron response of an oceanic diatom adapted to chronic iron limitation.</title>
        <authorList>
            <person name="Lommer M."/>
            <person name="Specht M."/>
            <person name="Roy A.S."/>
            <person name="Kraemer L."/>
            <person name="Andreson R."/>
            <person name="Gutowska M.A."/>
            <person name="Wolf J."/>
            <person name="Bergner S.V."/>
            <person name="Schilhabel M.B."/>
            <person name="Klostermeier U.C."/>
            <person name="Beiko R.G."/>
            <person name="Rosenstiel P."/>
            <person name="Hippler M."/>
            <person name="Laroche J."/>
        </authorList>
    </citation>
    <scope>NUCLEOTIDE SEQUENCE [LARGE SCALE GENOMIC DNA]</scope>
    <source>
        <strain evidence="9 10">CCMP1005</strain>
    </source>
</reference>
<evidence type="ECO:0000256" key="3">
    <source>
        <dbReference type="ARBA" id="ARBA00006958"/>
    </source>
</evidence>
<feature type="domain" description="DDE Tnp4" evidence="8">
    <location>
        <begin position="241"/>
        <end position="400"/>
    </location>
</feature>
<comment type="similarity">
    <text evidence="3">Belongs to the HARBI1 family.</text>
</comment>
<sequence length="485" mass="55903">MTRHRNSPAAKANARVHKRAKTVMQAMLSMKCLTDIVSLQDLDESALDEALLGYMEKLRVSSEHRARAAKRIFRQRKRWSDFSAKLTDRQFRRYFRMSRECFYLLCRRIEENVGEKAFKSEVFLDNLKYTRDPNLVRMSKLMRAHENTTGGFISGEIKLALTLRLLAGGSYLDLSLLFECGSSTAYEIFHKVIREWICSKDKPLVNINGKDFIDDEERMAAVALEFARSSAGLFSGCIGAIDGWVVKIKKPSQRDNVGNVASFYSRKGFYGLNVVVICDRKKRILYRVINSRGAEHDSTAFKNSSLYRKLMDDCDRLLEKGFHFIGDSAYAIRSFLLTPFDNAVHGTPEDNFNFFHSSSRICIECTFGEVDLRWGILWSPLKFSLRNNIKVIDACLMLHNFIVDHRESLGENVSSMERDVFDDDCRRFMASQTGIYSVGVHGGDADERRYLLCWSPWWRWGGDRAETRRTLLMQVKACVRRYAIT</sequence>
<comment type="subcellular location">
    <subcellularLocation>
        <location evidence="2">Nucleus</location>
    </subcellularLocation>
</comment>
<evidence type="ECO:0000256" key="5">
    <source>
        <dbReference type="ARBA" id="ARBA00022723"/>
    </source>
</evidence>
<keyword evidence="7" id="KW-0539">Nucleus</keyword>
<dbReference type="GO" id="GO:0046872">
    <property type="term" value="F:metal ion binding"/>
    <property type="evidence" value="ECO:0007669"/>
    <property type="project" value="UniProtKB-KW"/>
</dbReference>
<keyword evidence="5" id="KW-0479">Metal-binding</keyword>
<evidence type="ECO:0000256" key="7">
    <source>
        <dbReference type="ARBA" id="ARBA00023242"/>
    </source>
</evidence>
<evidence type="ECO:0000256" key="1">
    <source>
        <dbReference type="ARBA" id="ARBA00001968"/>
    </source>
</evidence>
<dbReference type="Proteomes" id="UP000266841">
    <property type="component" value="Unassembled WGS sequence"/>
</dbReference>
<dbReference type="eggNOG" id="KOG4585">
    <property type="taxonomic scope" value="Eukaryota"/>
</dbReference>
<gene>
    <name evidence="9" type="ORF">THAOC_06907</name>
</gene>
<evidence type="ECO:0000259" key="8">
    <source>
        <dbReference type="Pfam" id="PF13359"/>
    </source>
</evidence>
<evidence type="ECO:0000313" key="9">
    <source>
        <dbReference type="EMBL" id="EJK71629.1"/>
    </source>
</evidence>
<evidence type="ECO:0000256" key="6">
    <source>
        <dbReference type="ARBA" id="ARBA00022801"/>
    </source>
</evidence>
<dbReference type="GO" id="GO:0016787">
    <property type="term" value="F:hydrolase activity"/>
    <property type="evidence" value="ECO:0007669"/>
    <property type="project" value="UniProtKB-KW"/>
</dbReference>
<proteinExistence type="inferred from homology"/>
<evidence type="ECO:0000256" key="4">
    <source>
        <dbReference type="ARBA" id="ARBA00022722"/>
    </source>
</evidence>
<accession>K0T3C4</accession>
<dbReference type="GO" id="GO:0005634">
    <property type="term" value="C:nucleus"/>
    <property type="evidence" value="ECO:0007669"/>
    <property type="project" value="UniProtKB-SubCell"/>
</dbReference>
<evidence type="ECO:0000313" key="10">
    <source>
        <dbReference type="Proteomes" id="UP000266841"/>
    </source>
</evidence>
<protein>
    <recommendedName>
        <fullName evidence="8">DDE Tnp4 domain-containing protein</fullName>
    </recommendedName>
</protein>
<dbReference type="PANTHER" id="PTHR22930">
    <property type="match status" value="1"/>
</dbReference>
<dbReference type="PANTHER" id="PTHR22930:SF85">
    <property type="entry name" value="GH03217P-RELATED"/>
    <property type="match status" value="1"/>
</dbReference>
<dbReference type="EMBL" id="AGNL01006990">
    <property type="protein sequence ID" value="EJK71629.1"/>
    <property type="molecule type" value="Genomic_DNA"/>
</dbReference>
<name>K0T3C4_THAOC</name>
<dbReference type="OrthoDB" id="88827at2759"/>
<dbReference type="GO" id="GO:0004518">
    <property type="term" value="F:nuclease activity"/>
    <property type="evidence" value="ECO:0007669"/>
    <property type="project" value="UniProtKB-KW"/>
</dbReference>
<keyword evidence="4" id="KW-0540">Nuclease</keyword>
<dbReference type="InterPro" id="IPR027806">
    <property type="entry name" value="HARBI1_dom"/>
</dbReference>
<dbReference type="AlphaFoldDB" id="K0T3C4"/>
<evidence type="ECO:0000256" key="2">
    <source>
        <dbReference type="ARBA" id="ARBA00004123"/>
    </source>
</evidence>
<comment type="cofactor">
    <cofactor evidence="1">
        <name>a divalent metal cation</name>
        <dbReference type="ChEBI" id="CHEBI:60240"/>
    </cofactor>
</comment>